<dbReference type="InterPro" id="IPR017208">
    <property type="entry name" value="UCP037442_abhydr"/>
</dbReference>
<evidence type="ECO:0000313" key="3">
    <source>
        <dbReference type="EMBL" id="SDD90202.1"/>
    </source>
</evidence>
<keyword evidence="3" id="KW-0378">Hydrolase</keyword>
<reference evidence="2" key="4">
    <citation type="submission" date="2023-01" db="EMBL/GenBank/DDBJ databases">
        <title>Draft genome sequence of Psychrobacter pacificensis strain NBRC 103191.</title>
        <authorList>
            <person name="Sun Q."/>
            <person name="Mori K."/>
        </authorList>
    </citation>
    <scope>NUCLEOTIDE SEQUENCE</scope>
    <source>
        <strain evidence="2">NBRC 103191</strain>
    </source>
</reference>
<reference evidence="3 4" key="2">
    <citation type="submission" date="2016-10" db="EMBL/GenBank/DDBJ databases">
        <authorList>
            <person name="de Groot N.N."/>
        </authorList>
    </citation>
    <scope>NUCLEOTIDE SEQUENCE [LARGE SCALE GENOMIC DNA]</scope>
    <source>
        <strain evidence="3 4">DSM 23406</strain>
    </source>
</reference>
<gene>
    <name evidence="2" type="ORF">GCM10007915_19180</name>
    <name evidence="3" type="ORF">SAMN05660405_01716</name>
</gene>
<feature type="domain" description="AB hydrolase-1" evidence="1">
    <location>
        <begin position="78"/>
        <end position="260"/>
    </location>
</feature>
<dbReference type="EMBL" id="FNAL01000012">
    <property type="protein sequence ID" value="SDD90202.1"/>
    <property type="molecule type" value="Genomic_DNA"/>
</dbReference>
<dbReference type="PIRSF" id="PIRSF037442">
    <property type="entry name" value="UCP037442_abhydr"/>
    <property type="match status" value="1"/>
</dbReference>
<evidence type="ECO:0000259" key="1">
    <source>
        <dbReference type="Pfam" id="PF12697"/>
    </source>
</evidence>
<reference evidence="2" key="1">
    <citation type="journal article" date="2014" name="Int. J. Syst. Evol. Microbiol.">
        <title>Complete genome of a new Firmicutes species belonging to the dominant human colonic microbiota ('Ruminococcus bicirculans') reveals two chromosomes and a selective capacity to utilize plant glucans.</title>
        <authorList>
            <consortium name="NISC Comparative Sequencing Program"/>
            <person name="Wegmann U."/>
            <person name="Louis P."/>
            <person name="Goesmann A."/>
            <person name="Henrissat B."/>
            <person name="Duncan S.H."/>
            <person name="Flint H.J."/>
        </authorList>
    </citation>
    <scope>NUCLEOTIDE SEQUENCE</scope>
    <source>
        <strain evidence="2">NBRC 103191</strain>
    </source>
</reference>
<keyword evidence="5" id="KW-1185">Reference proteome</keyword>
<evidence type="ECO:0000313" key="4">
    <source>
        <dbReference type="Proteomes" id="UP000198501"/>
    </source>
</evidence>
<dbReference type="InterPro" id="IPR000073">
    <property type="entry name" value="AB_hydrolase_1"/>
</dbReference>
<organism evidence="3 4">
    <name type="scientific">Psychrobacter pacificensis</name>
    <dbReference type="NCBI Taxonomy" id="112002"/>
    <lineage>
        <taxon>Bacteria</taxon>
        <taxon>Pseudomonadati</taxon>
        <taxon>Pseudomonadota</taxon>
        <taxon>Gammaproteobacteria</taxon>
        <taxon>Moraxellales</taxon>
        <taxon>Moraxellaceae</taxon>
        <taxon>Psychrobacter</taxon>
    </lineage>
</organism>
<dbReference type="SUPFAM" id="SSF53474">
    <property type="entry name" value="alpha/beta-Hydrolases"/>
    <property type="match status" value="1"/>
</dbReference>
<protein>
    <submittedName>
        <fullName evidence="2 3">Alpha/beta hydrolase</fullName>
    </submittedName>
</protein>
<accession>A0A1G6YIS5</accession>
<proteinExistence type="predicted"/>
<dbReference type="RefSeq" id="WP_093070390.1">
    <property type="nucleotide sequence ID" value="NZ_BSOK01000042.1"/>
</dbReference>
<dbReference type="Pfam" id="PF12697">
    <property type="entry name" value="Abhydrolase_6"/>
    <property type="match status" value="1"/>
</dbReference>
<reference evidence="5" key="3">
    <citation type="journal article" date="2019" name="Int. J. Syst. Evol. Microbiol.">
        <title>The Global Catalogue of Microorganisms (GCM) 10K type strain sequencing project: providing services to taxonomists for standard genome sequencing and annotation.</title>
        <authorList>
            <consortium name="The Broad Institute Genomics Platform"/>
            <consortium name="The Broad Institute Genome Sequencing Center for Infectious Disease"/>
            <person name="Wu L."/>
            <person name="Ma J."/>
        </authorList>
    </citation>
    <scope>NUCLEOTIDE SEQUENCE [LARGE SCALE GENOMIC DNA]</scope>
    <source>
        <strain evidence="5">NBRC 103191</strain>
    </source>
</reference>
<dbReference type="Proteomes" id="UP000198501">
    <property type="component" value="Unassembled WGS sequence"/>
</dbReference>
<evidence type="ECO:0000313" key="5">
    <source>
        <dbReference type="Proteomes" id="UP001156645"/>
    </source>
</evidence>
<evidence type="ECO:0000313" key="2">
    <source>
        <dbReference type="EMBL" id="GLR29679.1"/>
    </source>
</evidence>
<dbReference type="Gene3D" id="3.40.50.1820">
    <property type="entry name" value="alpha/beta hydrolase"/>
    <property type="match status" value="1"/>
</dbReference>
<dbReference type="Proteomes" id="UP001156645">
    <property type="component" value="Unassembled WGS sequence"/>
</dbReference>
<sequence length="321" mass="35458">MDNHNAVSAAEYAESIINNPLISPNIADGATNIDTYSLSIMTDRNRVLAATVYRPKEGTTTAIMIAPATGIRRHFYHSFAIYLAESGFGVLTFDNEGIGESLSTNLAKCDASLISWGRHDMPAVLDALQDEFPEASYHLIGHSAGGQLIGLMPNYQAITSVFNVACSSGRIKNMGMPYKLKAMGFMDAFIPLSNLTLGYTPSDKIGMGEPLPRGVARQWREWCNGAGYIKTAFGKSIHTHFYDALSMPALWLGFSDDDIANSENMDDMIRVFTNMPVEKRFLNPEDFGLNHIGHMRYFSSKTNAKAPKLWQMAVDWFSKGE</sequence>
<name>A0A1G6YIS5_9GAMM</name>
<dbReference type="GeneID" id="300923091"/>
<dbReference type="GO" id="GO:0016787">
    <property type="term" value="F:hydrolase activity"/>
    <property type="evidence" value="ECO:0007669"/>
    <property type="project" value="UniProtKB-KW"/>
</dbReference>
<dbReference type="AlphaFoldDB" id="A0A1G6YIS5"/>
<dbReference type="InterPro" id="IPR029058">
    <property type="entry name" value="AB_hydrolase_fold"/>
</dbReference>
<dbReference type="EMBL" id="BSOK01000042">
    <property type="protein sequence ID" value="GLR29679.1"/>
    <property type="molecule type" value="Genomic_DNA"/>
</dbReference>